<evidence type="ECO:0000256" key="1">
    <source>
        <dbReference type="SAM" id="SignalP"/>
    </source>
</evidence>
<dbReference type="Gene3D" id="3.30.457.10">
    <property type="entry name" value="Copper amine oxidase-like, N-terminal domain"/>
    <property type="match status" value="1"/>
</dbReference>
<dbReference type="InterPro" id="IPR036582">
    <property type="entry name" value="Mao_N_sf"/>
</dbReference>
<dbReference type="InterPro" id="IPR052956">
    <property type="entry name" value="Mesenchyme-surface_protein"/>
</dbReference>
<accession>A0ABU1NYA6</accession>
<dbReference type="Pfam" id="PF22494">
    <property type="entry name" value="choice_anch_I"/>
    <property type="match status" value="1"/>
</dbReference>
<dbReference type="Pfam" id="PF07833">
    <property type="entry name" value="Cu_amine_oxidN1"/>
    <property type="match status" value="1"/>
</dbReference>
<feature type="signal peptide" evidence="1">
    <location>
        <begin position="1"/>
        <end position="30"/>
    </location>
</feature>
<dbReference type="Gene3D" id="2.130.10.10">
    <property type="entry name" value="YVTN repeat-like/Quinoprotein amine dehydrogenase"/>
    <property type="match status" value="2"/>
</dbReference>
<dbReference type="Proteomes" id="UP001267290">
    <property type="component" value="Unassembled WGS sequence"/>
</dbReference>
<comment type="caution">
    <text evidence="4">The sequence shown here is derived from an EMBL/GenBank/DDBJ whole genome shotgun (WGS) entry which is preliminary data.</text>
</comment>
<feature type="chain" id="PRO_5046078410" evidence="1">
    <location>
        <begin position="31"/>
        <end position="525"/>
    </location>
</feature>
<name>A0ABU1NYA6_9BACL</name>
<dbReference type="PANTHER" id="PTHR46928">
    <property type="entry name" value="MESENCHYME-SPECIFIC CELL SURFACE GLYCOPROTEIN"/>
    <property type="match status" value="1"/>
</dbReference>
<sequence length="525" mass="55858">MLKKMMKTVVGGAMAGLLVVAGLTPAYAMAAETTTDLPLRKTIEGMEGKVTWNDKDRSIQIQVGGVQAVVKLDSTEATFQGKSVQLDKKPYLIDGSAQLSKDAFKTIQNEVIKLQNKTGLELLTTYQMPNKKAEISTSTPDGKTLIVTQADLGSIALVSIENLAAVSVKKEISFTDLSKEAEVTSVVSTPDGKYVLVGVRAGDNVNTANKGYLAVVDIEKQATVKTYEIGVGPDSVTISSDGKYAVVCNEDEEIDPATGEIDMKSVKRPGSISIIEFPNGDVLKGVHTELKIDLTQVGGGVTYPNDPQPEYVASSPDNSKAAITLQENNAIAIVDLASKKIINMFGLGVTKHKADLKSNGEVSITEDMTARPEPDGIVWSLDGKYVITANEGDLGKDEFKDGVKAGGRNIMVWDLQGKAIYDSMELIDKMTAQVGVYPDSRSANKGSEVENLTIGVINGKPMLAVASERASAILFFDITDATKPNYLGLLPSGGESPEGILKVSGKNLFVSSDEVSGTLSFYGVK</sequence>
<evidence type="ECO:0000313" key="4">
    <source>
        <dbReference type="EMBL" id="MDR6551987.1"/>
    </source>
</evidence>
<gene>
    <name evidence="4" type="ORF">J2736_003176</name>
</gene>
<keyword evidence="5" id="KW-1185">Reference proteome</keyword>
<proteinExistence type="predicted"/>
<feature type="domain" description="Choice-of-anchor I" evidence="3">
    <location>
        <begin position="132"/>
        <end position="353"/>
    </location>
</feature>
<dbReference type="SUPFAM" id="SSF55383">
    <property type="entry name" value="Copper amine oxidase, domain N"/>
    <property type="match status" value="1"/>
</dbReference>
<reference evidence="4 5" key="1">
    <citation type="submission" date="2023-07" db="EMBL/GenBank/DDBJ databases">
        <title>Sorghum-associated microbial communities from plants grown in Nebraska, USA.</title>
        <authorList>
            <person name="Schachtman D."/>
        </authorList>
    </citation>
    <scope>NUCLEOTIDE SEQUENCE [LARGE SCALE GENOMIC DNA]</scope>
    <source>
        <strain evidence="4 5">CC258</strain>
    </source>
</reference>
<keyword evidence="1" id="KW-0732">Signal</keyword>
<dbReference type="EMBL" id="JAVDSB010000004">
    <property type="protein sequence ID" value="MDR6551987.1"/>
    <property type="molecule type" value="Genomic_DNA"/>
</dbReference>
<organism evidence="4 5">
    <name type="scientific">Paenibacillus qinlingensis</name>
    <dbReference type="NCBI Taxonomy" id="1837343"/>
    <lineage>
        <taxon>Bacteria</taxon>
        <taxon>Bacillati</taxon>
        <taxon>Bacillota</taxon>
        <taxon>Bacilli</taxon>
        <taxon>Bacillales</taxon>
        <taxon>Paenibacillaceae</taxon>
        <taxon>Paenibacillus</taxon>
    </lineage>
</organism>
<dbReference type="InterPro" id="IPR011048">
    <property type="entry name" value="Haem_d1_sf"/>
</dbReference>
<dbReference type="InterPro" id="IPR055188">
    <property type="entry name" value="Choice_anch_I"/>
</dbReference>
<evidence type="ECO:0000259" key="3">
    <source>
        <dbReference type="Pfam" id="PF22494"/>
    </source>
</evidence>
<evidence type="ECO:0000313" key="5">
    <source>
        <dbReference type="Proteomes" id="UP001267290"/>
    </source>
</evidence>
<evidence type="ECO:0000259" key="2">
    <source>
        <dbReference type="Pfam" id="PF07833"/>
    </source>
</evidence>
<dbReference type="InterPro" id="IPR015943">
    <property type="entry name" value="WD40/YVTN_repeat-like_dom_sf"/>
</dbReference>
<dbReference type="PANTHER" id="PTHR46928:SF1">
    <property type="entry name" value="MESENCHYME-SPECIFIC CELL SURFACE GLYCOPROTEIN"/>
    <property type="match status" value="1"/>
</dbReference>
<dbReference type="InterPro" id="IPR012854">
    <property type="entry name" value="Cu_amine_oxidase-like_N"/>
</dbReference>
<dbReference type="SUPFAM" id="SSF51004">
    <property type="entry name" value="C-terminal (heme d1) domain of cytochrome cd1-nitrite reductase"/>
    <property type="match status" value="1"/>
</dbReference>
<protein>
    <submittedName>
        <fullName evidence="4">WD40 repeat protein</fullName>
    </submittedName>
</protein>
<feature type="domain" description="Copper amine oxidase-like N-terminal" evidence="2">
    <location>
        <begin position="32"/>
        <end position="118"/>
    </location>
</feature>